<dbReference type="Proteomes" id="UP001500403">
    <property type="component" value="Unassembled WGS sequence"/>
</dbReference>
<evidence type="ECO:0000256" key="1">
    <source>
        <dbReference type="SAM" id="MobiDB-lite"/>
    </source>
</evidence>
<comment type="caution">
    <text evidence="2">The sequence shown here is derived from an EMBL/GenBank/DDBJ whole genome shotgun (WGS) entry which is preliminary data.</text>
</comment>
<gene>
    <name evidence="2" type="ORF">GCM10010446_33040</name>
</gene>
<feature type="compositionally biased region" description="Polar residues" evidence="1">
    <location>
        <begin position="1"/>
        <end position="10"/>
    </location>
</feature>
<evidence type="ECO:0000313" key="3">
    <source>
        <dbReference type="Proteomes" id="UP001500403"/>
    </source>
</evidence>
<name>A0ABN3XCN3_9ACTN</name>
<feature type="region of interest" description="Disordered" evidence="1">
    <location>
        <begin position="1"/>
        <end position="42"/>
    </location>
</feature>
<sequence>MTTHRNAQQSEKPRVGTRGYTDVERARERLEATGAERERSQFSSGASAAYRWALGRAERSPVTGASGSEGVPDLYRLTAEVDAAVVQMDEPVSRPGPRDHTRGVHDALAWVCGYRDEAP</sequence>
<evidence type="ECO:0000313" key="2">
    <source>
        <dbReference type="EMBL" id="GAA2945126.1"/>
    </source>
</evidence>
<organism evidence="2 3">
    <name type="scientific">Streptomyces enissocaesilis</name>
    <dbReference type="NCBI Taxonomy" id="332589"/>
    <lineage>
        <taxon>Bacteria</taxon>
        <taxon>Bacillati</taxon>
        <taxon>Actinomycetota</taxon>
        <taxon>Actinomycetes</taxon>
        <taxon>Kitasatosporales</taxon>
        <taxon>Streptomycetaceae</taxon>
        <taxon>Streptomyces</taxon>
        <taxon>Streptomyces rochei group</taxon>
    </lineage>
</organism>
<dbReference type="RefSeq" id="WP_344495757.1">
    <property type="nucleotide sequence ID" value="NZ_BAAAUD010000034.1"/>
</dbReference>
<feature type="compositionally biased region" description="Basic and acidic residues" evidence="1">
    <location>
        <begin position="21"/>
        <end position="40"/>
    </location>
</feature>
<keyword evidence="3" id="KW-1185">Reference proteome</keyword>
<reference evidence="2 3" key="1">
    <citation type="journal article" date="2019" name="Int. J. Syst. Evol. Microbiol.">
        <title>The Global Catalogue of Microorganisms (GCM) 10K type strain sequencing project: providing services to taxonomists for standard genome sequencing and annotation.</title>
        <authorList>
            <consortium name="The Broad Institute Genomics Platform"/>
            <consortium name="The Broad Institute Genome Sequencing Center for Infectious Disease"/>
            <person name="Wu L."/>
            <person name="Ma J."/>
        </authorList>
    </citation>
    <scope>NUCLEOTIDE SEQUENCE [LARGE SCALE GENOMIC DNA]</scope>
    <source>
        <strain evidence="2 3">JCM 9088</strain>
    </source>
</reference>
<dbReference type="EMBL" id="BAAAUD010000034">
    <property type="protein sequence ID" value="GAA2945126.1"/>
    <property type="molecule type" value="Genomic_DNA"/>
</dbReference>
<protein>
    <submittedName>
        <fullName evidence="2">Uncharacterized protein</fullName>
    </submittedName>
</protein>
<accession>A0ABN3XCN3</accession>
<proteinExistence type="predicted"/>